<reference evidence="1 2" key="1">
    <citation type="submission" date="2021-06" db="EMBL/GenBank/DDBJ databases">
        <title>Caerostris extrusa draft genome.</title>
        <authorList>
            <person name="Kono N."/>
            <person name="Arakawa K."/>
        </authorList>
    </citation>
    <scope>NUCLEOTIDE SEQUENCE [LARGE SCALE GENOMIC DNA]</scope>
</reference>
<dbReference type="EMBL" id="BPLR01002445">
    <property type="protein sequence ID" value="GIX73823.1"/>
    <property type="molecule type" value="Genomic_DNA"/>
</dbReference>
<evidence type="ECO:0000313" key="2">
    <source>
        <dbReference type="Proteomes" id="UP001054945"/>
    </source>
</evidence>
<dbReference type="Proteomes" id="UP001054945">
    <property type="component" value="Unassembled WGS sequence"/>
</dbReference>
<evidence type="ECO:0000313" key="1">
    <source>
        <dbReference type="EMBL" id="GIX73823.1"/>
    </source>
</evidence>
<dbReference type="AlphaFoldDB" id="A0AAV4MN91"/>
<comment type="caution">
    <text evidence="1">The sequence shown here is derived from an EMBL/GenBank/DDBJ whole genome shotgun (WGS) entry which is preliminary data.</text>
</comment>
<protein>
    <submittedName>
        <fullName evidence="1">Uncharacterized protein</fullName>
    </submittedName>
</protein>
<accession>A0AAV4MN91</accession>
<name>A0AAV4MN91_CAEEX</name>
<proteinExistence type="predicted"/>
<gene>
    <name evidence="1" type="ORF">CEXT_288401</name>
</gene>
<keyword evidence="2" id="KW-1185">Reference proteome</keyword>
<sequence>MSRRPILLAESYPSLPLTNGPIKGVEHTLTVTHTRRVVRVRVSINSQGVNGTSETLQVTERVCIGTTFLTYSLLSACHEVFAHACLLAHVRNTV</sequence>
<organism evidence="1 2">
    <name type="scientific">Caerostris extrusa</name>
    <name type="common">Bark spider</name>
    <name type="synonym">Caerostris bankana</name>
    <dbReference type="NCBI Taxonomy" id="172846"/>
    <lineage>
        <taxon>Eukaryota</taxon>
        <taxon>Metazoa</taxon>
        <taxon>Ecdysozoa</taxon>
        <taxon>Arthropoda</taxon>
        <taxon>Chelicerata</taxon>
        <taxon>Arachnida</taxon>
        <taxon>Araneae</taxon>
        <taxon>Araneomorphae</taxon>
        <taxon>Entelegynae</taxon>
        <taxon>Araneoidea</taxon>
        <taxon>Araneidae</taxon>
        <taxon>Caerostris</taxon>
    </lineage>
</organism>